<protein>
    <submittedName>
        <fullName evidence="1">Uncharacterized protein</fullName>
    </submittedName>
</protein>
<sequence>MNKYIILSLLLINDSLSFSTISNLNNLRLRKNVLALRDRPSASNIQRREVFRIARVITIPYVFGNFIDIANAAKKEEKSIETLREEANRIIEIIEVQKDTFNLPAIAEANKNILRDSNSGGAGAGAGTDTNADRDNFATIKEAKNISEKEEIRNTLNIILDDFKKNGKEKPEEALRTLQSFCADSNVIKSKEASILTQLFADGKYGIFLGKFDNYYITNYNKIYDTDDEKTYYEVDIKLEAPYKTMIYNSIQFDEMYYPENAGDPCYIIYRWIFVKINDKYMIDGCYLLHKPRL</sequence>
<proteinExistence type="predicted"/>
<evidence type="ECO:0000313" key="1">
    <source>
        <dbReference type="EMBL" id="QHU27592.1"/>
    </source>
</evidence>
<reference evidence="1" key="1">
    <citation type="journal article" date="2020" name="Nature">
        <title>Giant virus diversity and host interactions through global metagenomics.</title>
        <authorList>
            <person name="Schulz F."/>
            <person name="Roux S."/>
            <person name="Paez-Espino D."/>
            <person name="Jungbluth S."/>
            <person name="Walsh D.A."/>
            <person name="Denef V.J."/>
            <person name="McMahon K.D."/>
            <person name="Konstantinidis K.T."/>
            <person name="Eloe-Fadrosh E.A."/>
            <person name="Kyrpides N.C."/>
            <person name="Woyke T."/>
        </authorList>
    </citation>
    <scope>NUCLEOTIDE SEQUENCE</scope>
    <source>
        <strain evidence="1">GVMAG-M-3300027769-26</strain>
    </source>
</reference>
<organism evidence="1">
    <name type="scientific">viral metagenome</name>
    <dbReference type="NCBI Taxonomy" id="1070528"/>
    <lineage>
        <taxon>unclassified sequences</taxon>
        <taxon>metagenomes</taxon>
        <taxon>organismal metagenomes</taxon>
    </lineage>
</organism>
<dbReference type="AlphaFoldDB" id="A0A6C0LED5"/>
<dbReference type="EMBL" id="MN740459">
    <property type="protein sequence ID" value="QHU27592.1"/>
    <property type="molecule type" value="Genomic_DNA"/>
</dbReference>
<accession>A0A6C0LED5</accession>
<name>A0A6C0LED5_9ZZZZ</name>